<dbReference type="InterPro" id="IPR050763">
    <property type="entry name" value="ABC_transporter_ATP-binding"/>
</dbReference>
<keyword evidence="3 5" id="KW-0067">ATP-binding</keyword>
<dbReference type="PANTHER" id="PTHR42711:SF4">
    <property type="entry name" value="ABC TRANSPORTER RELATED"/>
    <property type="match status" value="1"/>
</dbReference>
<evidence type="ECO:0000256" key="2">
    <source>
        <dbReference type="ARBA" id="ARBA00022741"/>
    </source>
</evidence>
<evidence type="ECO:0000256" key="3">
    <source>
        <dbReference type="ARBA" id="ARBA00022840"/>
    </source>
</evidence>
<protein>
    <submittedName>
        <fullName evidence="5">ATP-binding cassette domain-containing protein</fullName>
    </submittedName>
</protein>
<feature type="domain" description="ABC transporter" evidence="4">
    <location>
        <begin position="25"/>
        <end position="258"/>
    </location>
</feature>
<evidence type="ECO:0000259" key="4">
    <source>
        <dbReference type="PROSITE" id="PS50893"/>
    </source>
</evidence>
<dbReference type="Proteomes" id="UP000886355">
    <property type="component" value="Unassembled WGS sequence"/>
</dbReference>
<dbReference type="SMART" id="SM00382">
    <property type="entry name" value="AAA"/>
    <property type="match status" value="1"/>
</dbReference>
<accession>A0A7C1AUJ5</accession>
<organism evidence="5">
    <name type="scientific">Thermodesulforhabdus norvegica</name>
    <dbReference type="NCBI Taxonomy" id="39841"/>
    <lineage>
        <taxon>Bacteria</taxon>
        <taxon>Pseudomonadati</taxon>
        <taxon>Thermodesulfobacteriota</taxon>
        <taxon>Syntrophobacteria</taxon>
        <taxon>Syntrophobacterales</taxon>
        <taxon>Thermodesulforhabdaceae</taxon>
        <taxon>Thermodesulforhabdus</taxon>
    </lineage>
</organism>
<dbReference type="GO" id="GO:0016887">
    <property type="term" value="F:ATP hydrolysis activity"/>
    <property type="evidence" value="ECO:0007669"/>
    <property type="project" value="InterPro"/>
</dbReference>
<dbReference type="Gene3D" id="3.40.50.300">
    <property type="entry name" value="P-loop containing nucleotide triphosphate hydrolases"/>
    <property type="match status" value="1"/>
</dbReference>
<dbReference type="InterPro" id="IPR003439">
    <property type="entry name" value="ABC_transporter-like_ATP-bd"/>
</dbReference>
<dbReference type="EMBL" id="DQZW01000188">
    <property type="protein sequence ID" value="HDL90039.1"/>
    <property type="molecule type" value="Genomic_DNA"/>
</dbReference>
<keyword evidence="1" id="KW-0813">Transport</keyword>
<name>A0A7C1AUJ5_9BACT</name>
<evidence type="ECO:0000313" key="5">
    <source>
        <dbReference type="EMBL" id="HDL90039.1"/>
    </source>
</evidence>
<reference evidence="5" key="1">
    <citation type="journal article" date="2020" name="mSystems">
        <title>Genome- and Community-Level Interaction Insights into Carbon Utilization and Element Cycling Functions of Hydrothermarchaeota in Hydrothermal Sediment.</title>
        <authorList>
            <person name="Zhou Z."/>
            <person name="Liu Y."/>
            <person name="Xu W."/>
            <person name="Pan J."/>
            <person name="Luo Z.H."/>
            <person name="Li M."/>
        </authorList>
    </citation>
    <scope>NUCLEOTIDE SEQUENCE [LARGE SCALE GENOMIC DNA]</scope>
    <source>
        <strain evidence="5">HyVt-19</strain>
    </source>
</reference>
<dbReference type="SUPFAM" id="SSF52540">
    <property type="entry name" value="P-loop containing nucleoside triphosphate hydrolases"/>
    <property type="match status" value="1"/>
</dbReference>
<dbReference type="PANTHER" id="PTHR42711">
    <property type="entry name" value="ABC TRANSPORTER ATP-BINDING PROTEIN"/>
    <property type="match status" value="1"/>
</dbReference>
<dbReference type="PROSITE" id="PS50893">
    <property type="entry name" value="ABC_TRANSPORTER_2"/>
    <property type="match status" value="1"/>
</dbReference>
<dbReference type="InterPro" id="IPR003593">
    <property type="entry name" value="AAA+_ATPase"/>
</dbReference>
<gene>
    <name evidence="5" type="ORF">ENG14_03955</name>
</gene>
<sequence>MREVVEVDGLCKFYEVHHKEPGFLGSLKSLYRRRYRIVRAVDGISFSIEPGEIVGFLGPNGAGKTTTLKVLAGLLYPTSGRVTVLGYTPYERHPGFLKSITLVMGQKNQLIWDLPPIETFLLNKTIYDIDDITFRERLNSLSKLLDLDPLLKKQVRKLSLGERMKCELAAAFLNMPSVLYIDELTIRLDVHMQQNMHAFIKEYNRLYGATVLLSSHYMQDVMALCQRILIINNGKMLYDGSLKRLVENIAPYKILKITLEDSGSHDSLARFGEVESLNGQKAVIRVPRKEATAVAAAVLNQLKIRDIVLEEPSIEEIIAQVFSGRIPS</sequence>
<dbReference type="GO" id="GO:0005524">
    <property type="term" value="F:ATP binding"/>
    <property type="evidence" value="ECO:0007669"/>
    <property type="project" value="UniProtKB-KW"/>
</dbReference>
<dbReference type="InterPro" id="IPR027417">
    <property type="entry name" value="P-loop_NTPase"/>
</dbReference>
<dbReference type="AlphaFoldDB" id="A0A7C1AUJ5"/>
<proteinExistence type="predicted"/>
<dbReference type="Pfam" id="PF00005">
    <property type="entry name" value="ABC_tran"/>
    <property type="match status" value="1"/>
</dbReference>
<keyword evidence="2" id="KW-0547">Nucleotide-binding</keyword>
<comment type="caution">
    <text evidence="5">The sequence shown here is derived from an EMBL/GenBank/DDBJ whole genome shotgun (WGS) entry which is preliminary data.</text>
</comment>
<evidence type="ECO:0000256" key="1">
    <source>
        <dbReference type="ARBA" id="ARBA00022448"/>
    </source>
</evidence>